<keyword evidence="1" id="KW-1133">Transmembrane helix</keyword>
<feature type="transmembrane region" description="Helical" evidence="1">
    <location>
        <begin position="169"/>
        <end position="190"/>
    </location>
</feature>
<evidence type="ECO:0000256" key="1">
    <source>
        <dbReference type="SAM" id="Phobius"/>
    </source>
</evidence>
<keyword evidence="1" id="KW-0472">Membrane</keyword>
<keyword evidence="4" id="KW-1185">Reference proteome</keyword>
<dbReference type="InterPro" id="IPR000326">
    <property type="entry name" value="PAP2/HPO"/>
</dbReference>
<feature type="transmembrane region" description="Helical" evidence="1">
    <location>
        <begin position="229"/>
        <end position="252"/>
    </location>
</feature>
<dbReference type="AlphaFoldDB" id="A0A923NCD8"/>
<evidence type="ECO:0000313" key="3">
    <source>
        <dbReference type="EMBL" id="MBC5994817.1"/>
    </source>
</evidence>
<feature type="transmembrane region" description="Helical" evidence="1">
    <location>
        <begin position="99"/>
        <end position="124"/>
    </location>
</feature>
<sequence>MKNLLSHKVRKARHWILNLSLVQDFQEKFPKLTSFIGERFHTKSFLGLPLTLVTVLAFVNVSLLSELTESVMDAEWIVMADKEFTTLLYDMRSTWLSQFLFLVTRLGDQEAVFIVGAIVTGIFLYRRRFVAIIAFWLVMGGMGLSVRYGKTFISRARPADVAYYEVVHYSFPSGHATTALALYGMLAYFMYRHYSKSRYQKLCLWSAVILSVLIGFSRIYLGVHYLSDVLAGFLLGLLWMLVGVSLVEVMMYRKNKLPFNNHTE</sequence>
<feature type="transmembrane region" description="Helical" evidence="1">
    <location>
        <begin position="45"/>
        <end position="64"/>
    </location>
</feature>
<dbReference type="RefSeq" id="WP_187068846.1">
    <property type="nucleotide sequence ID" value="NZ_JACRVF010000006.1"/>
</dbReference>
<dbReference type="PANTHER" id="PTHR14969:SF13">
    <property type="entry name" value="AT30094P"/>
    <property type="match status" value="1"/>
</dbReference>
<evidence type="ECO:0000259" key="2">
    <source>
        <dbReference type="SMART" id="SM00014"/>
    </source>
</evidence>
<comment type="caution">
    <text evidence="3">The sequence shown here is derived from an EMBL/GenBank/DDBJ whole genome shotgun (WGS) entry which is preliminary data.</text>
</comment>
<dbReference type="SUPFAM" id="SSF48317">
    <property type="entry name" value="Acid phosphatase/Vanadium-dependent haloperoxidase"/>
    <property type="match status" value="1"/>
</dbReference>
<dbReference type="InterPro" id="IPR036938">
    <property type="entry name" value="PAP2/HPO_sf"/>
</dbReference>
<dbReference type="Gene3D" id="1.20.144.10">
    <property type="entry name" value="Phosphatidic acid phosphatase type 2/haloperoxidase"/>
    <property type="match status" value="1"/>
</dbReference>
<dbReference type="CDD" id="cd03392">
    <property type="entry name" value="PAP2_like_2"/>
    <property type="match status" value="1"/>
</dbReference>
<evidence type="ECO:0000313" key="4">
    <source>
        <dbReference type="Proteomes" id="UP000603640"/>
    </source>
</evidence>
<organism evidence="3 4">
    <name type="scientific">Pontibacter cellulosilyticus</name>
    <dbReference type="NCBI Taxonomy" id="1720253"/>
    <lineage>
        <taxon>Bacteria</taxon>
        <taxon>Pseudomonadati</taxon>
        <taxon>Bacteroidota</taxon>
        <taxon>Cytophagia</taxon>
        <taxon>Cytophagales</taxon>
        <taxon>Hymenobacteraceae</taxon>
        <taxon>Pontibacter</taxon>
    </lineage>
</organism>
<keyword evidence="1" id="KW-0812">Transmembrane</keyword>
<dbReference type="EMBL" id="JACRVF010000006">
    <property type="protein sequence ID" value="MBC5994817.1"/>
    <property type="molecule type" value="Genomic_DNA"/>
</dbReference>
<dbReference type="PANTHER" id="PTHR14969">
    <property type="entry name" value="SPHINGOSINE-1-PHOSPHATE PHOSPHOHYDROLASE"/>
    <property type="match status" value="1"/>
</dbReference>
<proteinExistence type="predicted"/>
<feature type="transmembrane region" description="Helical" evidence="1">
    <location>
        <begin position="129"/>
        <end position="149"/>
    </location>
</feature>
<dbReference type="Pfam" id="PF01569">
    <property type="entry name" value="PAP2"/>
    <property type="match status" value="1"/>
</dbReference>
<name>A0A923NCD8_9BACT</name>
<feature type="transmembrane region" description="Helical" evidence="1">
    <location>
        <begin position="202"/>
        <end position="223"/>
    </location>
</feature>
<protein>
    <submittedName>
        <fullName evidence="3">Phosphatase PAP2 family protein</fullName>
    </submittedName>
</protein>
<feature type="domain" description="Phosphatidic acid phosphatase type 2/haloperoxidase" evidence="2">
    <location>
        <begin position="130"/>
        <end position="244"/>
    </location>
</feature>
<reference evidence="3" key="1">
    <citation type="submission" date="2020-08" db="EMBL/GenBank/DDBJ databases">
        <title>Pontibacter sp. SD6 16S ribosomal RNA gene Genome sequencing and assembly.</title>
        <authorList>
            <person name="Kang M."/>
        </authorList>
    </citation>
    <scope>NUCLEOTIDE SEQUENCE</scope>
    <source>
        <strain evidence="3">SD6</strain>
    </source>
</reference>
<accession>A0A923NCD8</accession>
<dbReference type="SMART" id="SM00014">
    <property type="entry name" value="acidPPc"/>
    <property type="match status" value="1"/>
</dbReference>
<dbReference type="Proteomes" id="UP000603640">
    <property type="component" value="Unassembled WGS sequence"/>
</dbReference>
<gene>
    <name evidence="3" type="ORF">H8S84_18370</name>
</gene>